<evidence type="ECO:0000313" key="2">
    <source>
        <dbReference type="EMBL" id="KXB33057.1"/>
    </source>
</evidence>
<sequence length="58" mass="6266">MPKKNFLNAGREARAFATPRKRTSGATRSPLHDALCTSVSLAALSKRRLQLLGSSTQP</sequence>
<organism evidence="2 3">
    <name type="scientific">Atopobium deltae</name>
    <dbReference type="NCBI Taxonomy" id="1393034"/>
    <lineage>
        <taxon>Bacteria</taxon>
        <taxon>Bacillati</taxon>
        <taxon>Actinomycetota</taxon>
        <taxon>Coriobacteriia</taxon>
        <taxon>Coriobacteriales</taxon>
        <taxon>Atopobiaceae</taxon>
        <taxon>Atopobium</taxon>
    </lineage>
</organism>
<reference evidence="3" key="1">
    <citation type="submission" date="2016-01" db="EMBL/GenBank/DDBJ databases">
        <authorList>
            <person name="Mitreva M."/>
            <person name="Pepin K.H."/>
            <person name="Mihindukulasuriya K.A."/>
            <person name="Fulton R."/>
            <person name="Fronick C."/>
            <person name="O'Laughlin M."/>
            <person name="Miner T."/>
            <person name="Herter B."/>
            <person name="Rosa B.A."/>
            <person name="Cordes M."/>
            <person name="Tomlinson C."/>
            <person name="Wollam A."/>
            <person name="Palsikar V.B."/>
            <person name="Mardis E.R."/>
            <person name="Wilson R.K."/>
        </authorList>
    </citation>
    <scope>NUCLEOTIDE SEQUENCE [LARGE SCALE GENOMIC DNA]</scope>
    <source>
        <strain evidence="3">DNF00019</strain>
    </source>
</reference>
<dbReference type="EMBL" id="LSCR01000042">
    <property type="protein sequence ID" value="KXB33057.1"/>
    <property type="molecule type" value="Genomic_DNA"/>
</dbReference>
<keyword evidence="3" id="KW-1185">Reference proteome</keyword>
<proteinExistence type="predicted"/>
<evidence type="ECO:0000256" key="1">
    <source>
        <dbReference type="SAM" id="MobiDB-lite"/>
    </source>
</evidence>
<dbReference type="PATRIC" id="fig|1393034.3.peg.1391"/>
<comment type="caution">
    <text evidence="2">The sequence shown here is derived from an EMBL/GenBank/DDBJ whole genome shotgun (WGS) entry which is preliminary data.</text>
</comment>
<evidence type="ECO:0000313" key="3">
    <source>
        <dbReference type="Proteomes" id="UP000070675"/>
    </source>
</evidence>
<dbReference type="AlphaFoldDB" id="A0A133XQ41"/>
<feature type="region of interest" description="Disordered" evidence="1">
    <location>
        <begin position="1"/>
        <end position="29"/>
    </location>
</feature>
<protein>
    <submittedName>
        <fullName evidence="2">Uncharacterized protein</fullName>
    </submittedName>
</protein>
<accession>A0A133XQ41</accession>
<dbReference type="STRING" id="1393034.HMPREF3192_01428"/>
<name>A0A133XQ41_9ACTN</name>
<gene>
    <name evidence="2" type="ORF">HMPREF3192_01428</name>
</gene>
<dbReference type="Proteomes" id="UP000070675">
    <property type="component" value="Unassembled WGS sequence"/>
</dbReference>